<reference evidence="1 2" key="1">
    <citation type="submission" date="2024-06" db="EMBL/GenBank/DDBJ databases">
        <authorList>
            <person name="Li F."/>
        </authorList>
    </citation>
    <scope>NUCLEOTIDE SEQUENCE [LARGE SCALE GENOMIC DNA]</scope>
    <source>
        <strain evidence="1 2">GXAS 311</strain>
    </source>
</reference>
<evidence type="ECO:0000313" key="1">
    <source>
        <dbReference type="EMBL" id="MET1256016.1"/>
    </source>
</evidence>
<protein>
    <submittedName>
        <fullName evidence="1">Uncharacterized protein</fullName>
    </submittedName>
</protein>
<comment type="caution">
    <text evidence="1">The sequence shown here is derived from an EMBL/GenBank/DDBJ whole genome shotgun (WGS) entry which is preliminary data.</text>
</comment>
<dbReference type="Proteomes" id="UP001548189">
    <property type="component" value="Unassembled WGS sequence"/>
</dbReference>
<name>A0ABV2BVR1_9GAMM</name>
<sequence>MAIIQCPSCKDKISDKATVCNHCHFNLVTGQTAQGESQEQIASKAKLAHLKRRYSLQMQAMSGLIVFLGAIIIWYFVGERGMTEPSHFIQLSIAFLGAIWYLLTRIRIILFKKN</sequence>
<keyword evidence="2" id="KW-1185">Reference proteome</keyword>
<organism evidence="1 2">
    <name type="scientific">Aliikangiella maris</name>
    <dbReference type="NCBI Taxonomy" id="3162458"/>
    <lineage>
        <taxon>Bacteria</taxon>
        <taxon>Pseudomonadati</taxon>
        <taxon>Pseudomonadota</taxon>
        <taxon>Gammaproteobacteria</taxon>
        <taxon>Oceanospirillales</taxon>
        <taxon>Pleioneaceae</taxon>
        <taxon>Aliikangiella</taxon>
    </lineage>
</organism>
<evidence type="ECO:0000313" key="2">
    <source>
        <dbReference type="Proteomes" id="UP001548189"/>
    </source>
</evidence>
<proteinExistence type="predicted"/>
<gene>
    <name evidence="1" type="ORF">ABVT43_12830</name>
</gene>
<accession>A0ABV2BVR1</accession>
<dbReference type="EMBL" id="JBEVCJ010000016">
    <property type="protein sequence ID" value="MET1256016.1"/>
    <property type="molecule type" value="Genomic_DNA"/>
</dbReference>